<organism evidence="1 2">
    <name type="scientific">Chryseobacterium nematophagum</name>
    <dbReference type="NCBI Taxonomy" id="2305228"/>
    <lineage>
        <taxon>Bacteria</taxon>
        <taxon>Pseudomonadati</taxon>
        <taxon>Bacteroidota</taxon>
        <taxon>Flavobacteriia</taxon>
        <taxon>Flavobacteriales</taxon>
        <taxon>Weeksellaceae</taxon>
        <taxon>Chryseobacterium group</taxon>
        <taxon>Chryseobacterium</taxon>
    </lineage>
</organism>
<reference evidence="1 2" key="1">
    <citation type="submission" date="2018-08" db="EMBL/GenBank/DDBJ databases">
        <title>Chryseobacterium nematophagum: a novel matrix digesting pathogen of nematodes.</title>
        <authorList>
            <person name="Page A."/>
            <person name="Roberts M."/>
            <person name="Felix M.-A."/>
            <person name="Weir W."/>
        </authorList>
    </citation>
    <scope>NUCLEOTIDE SEQUENCE [LARGE SCALE GENOMIC DNA]</scope>
    <source>
        <strain evidence="1 2">JUb129</strain>
    </source>
</reference>
<evidence type="ECO:0000313" key="1">
    <source>
        <dbReference type="EMBL" id="RNA60471.1"/>
    </source>
</evidence>
<sequence length="253" mass="29039">MKKIVICFIALAIISNCSSREDNSNVEVPVLPTKVIIDGKAYTYSYMGDKIKEITSGNSVTRYTYNGDYIIKEEDYEDNQFKSSNEFIYSNGRLASTKVTEKWKELHEPLVYNINYQYIDNHHVRYNGLQGVTINNGVASDIKYAPYDFYFDDNGNPIRFKKTYEGANVEIISTFDTKNNPYRNIRGLSLLISLEILERGNNNAIKHETITDSEVTPQTFTYTYNRNGYPITMYQNGNPPTGASTIVTYEYNK</sequence>
<name>A0A3M7TB56_9FLAO</name>
<evidence type="ECO:0008006" key="3">
    <source>
        <dbReference type="Google" id="ProtNLM"/>
    </source>
</evidence>
<dbReference type="AlphaFoldDB" id="A0A3M7TB56"/>
<comment type="caution">
    <text evidence="1">The sequence shown here is derived from an EMBL/GenBank/DDBJ whole genome shotgun (WGS) entry which is preliminary data.</text>
</comment>
<dbReference type="Proteomes" id="UP000278775">
    <property type="component" value="Unassembled WGS sequence"/>
</dbReference>
<evidence type="ECO:0000313" key="2">
    <source>
        <dbReference type="Proteomes" id="UP000278775"/>
    </source>
</evidence>
<gene>
    <name evidence="1" type="ORF">D1631_18430</name>
</gene>
<dbReference type="RefSeq" id="WP_122637867.1">
    <property type="nucleotide sequence ID" value="NZ_QWIU01000003.1"/>
</dbReference>
<dbReference type="EMBL" id="QWIU01000003">
    <property type="protein sequence ID" value="RNA60471.1"/>
    <property type="molecule type" value="Genomic_DNA"/>
</dbReference>
<proteinExistence type="predicted"/>
<protein>
    <recommendedName>
        <fullName evidence="3">DUF4595 domain-containing protein</fullName>
    </recommendedName>
</protein>
<accession>A0A3M7TB56</accession>
<dbReference type="OrthoDB" id="1444189at2"/>